<accession>E4ZIC8</accession>
<name>E4ZIC8_LEPMJ</name>
<dbReference type="InParanoid" id="E4ZIC8"/>
<evidence type="ECO:0000313" key="2">
    <source>
        <dbReference type="Proteomes" id="UP000002668"/>
    </source>
</evidence>
<gene>
    <name evidence="1" type="ORF">LEMA_uP058230.1</name>
</gene>
<dbReference type="EMBL" id="FP929065">
    <property type="protein sequence ID" value="CBX90789.1"/>
    <property type="molecule type" value="Genomic_DNA"/>
</dbReference>
<dbReference type="AlphaFoldDB" id="E4ZIC8"/>
<dbReference type="Proteomes" id="UP000002668">
    <property type="component" value="Genome"/>
</dbReference>
<dbReference type="VEuPathDB" id="FungiDB:LEMA_uP058230.1"/>
<reference evidence="2" key="1">
    <citation type="journal article" date="2011" name="Nat. Commun.">
        <title>Effector diversification within compartments of the Leptosphaeria maculans genome affected by Repeat-Induced Point mutations.</title>
        <authorList>
            <person name="Rouxel T."/>
            <person name="Grandaubert J."/>
            <person name="Hane J.K."/>
            <person name="Hoede C."/>
            <person name="van de Wouw A.P."/>
            <person name="Couloux A."/>
            <person name="Dominguez V."/>
            <person name="Anthouard V."/>
            <person name="Bally P."/>
            <person name="Bourras S."/>
            <person name="Cozijnsen A.J."/>
            <person name="Ciuffetti L.M."/>
            <person name="Degrave A."/>
            <person name="Dilmaghani A."/>
            <person name="Duret L."/>
            <person name="Fudal I."/>
            <person name="Goodwin S.B."/>
            <person name="Gout L."/>
            <person name="Glaser N."/>
            <person name="Linglin J."/>
            <person name="Kema G.H.J."/>
            <person name="Lapalu N."/>
            <person name="Lawrence C.B."/>
            <person name="May K."/>
            <person name="Meyer M."/>
            <person name="Ollivier B."/>
            <person name="Poulain J."/>
            <person name="Schoch C.L."/>
            <person name="Simon A."/>
            <person name="Spatafora J.W."/>
            <person name="Stachowiak A."/>
            <person name="Turgeon B.G."/>
            <person name="Tyler B.M."/>
            <person name="Vincent D."/>
            <person name="Weissenbach J."/>
            <person name="Amselem J."/>
            <person name="Quesneville H."/>
            <person name="Oliver R.P."/>
            <person name="Wincker P."/>
            <person name="Balesdent M.-H."/>
            <person name="Howlett B.J."/>
        </authorList>
    </citation>
    <scope>NUCLEOTIDE SEQUENCE [LARGE SCALE GENOMIC DNA]</scope>
    <source>
        <strain evidence="2">JN3 / isolate v23.1.3 / race Av1-4-5-6-7-8</strain>
    </source>
</reference>
<proteinExistence type="predicted"/>
<sequence>MQTVVDYIKAHIYRMTHQPIVPREVLNVLVIASTNQYYYVNQKSP</sequence>
<dbReference type="HOGENOM" id="CLU_3207750_0_0_1"/>
<protein>
    <submittedName>
        <fullName evidence="1">Predicted protein</fullName>
    </submittedName>
</protein>
<evidence type="ECO:0000313" key="1">
    <source>
        <dbReference type="EMBL" id="CBX90789.1"/>
    </source>
</evidence>
<organism evidence="2">
    <name type="scientific">Leptosphaeria maculans (strain JN3 / isolate v23.1.3 / race Av1-4-5-6-7-8)</name>
    <name type="common">Blackleg fungus</name>
    <name type="synonym">Phoma lingam</name>
    <dbReference type="NCBI Taxonomy" id="985895"/>
    <lineage>
        <taxon>Eukaryota</taxon>
        <taxon>Fungi</taxon>
        <taxon>Dikarya</taxon>
        <taxon>Ascomycota</taxon>
        <taxon>Pezizomycotina</taxon>
        <taxon>Dothideomycetes</taxon>
        <taxon>Pleosporomycetidae</taxon>
        <taxon>Pleosporales</taxon>
        <taxon>Pleosporineae</taxon>
        <taxon>Leptosphaeriaceae</taxon>
        <taxon>Plenodomus</taxon>
        <taxon>Plenodomus lingam/Leptosphaeria maculans species complex</taxon>
    </lineage>
</organism>
<keyword evidence="2" id="KW-1185">Reference proteome</keyword>